<feature type="region of interest" description="Disordered" evidence="1">
    <location>
        <begin position="70"/>
        <end position="121"/>
    </location>
</feature>
<evidence type="ECO:0000256" key="1">
    <source>
        <dbReference type="SAM" id="MobiDB-lite"/>
    </source>
</evidence>
<name>A0A9W7W8S2_TRIRA</name>
<sequence>VSSRQRLFADGPPTITDCQMILRGAKPDFLNINANLQNGLEISNTDMTMFRYYCEALLVFHHMQCPQAVESLTDSEHTSLDDEEEPSDPHPPLPPPPPPPQPSPPHLDIEEACNGNITHNL</sequence>
<proteinExistence type="predicted"/>
<evidence type="ECO:0000313" key="3">
    <source>
        <dbReference type="Proteomes" id="UP001059041"/>
    </source>
</evidence>
<comment type="caution">
    <text evidence="2">The sequence shown here is derived from an EMBL/GenBank/DDBJ whole genome shotgun (WGS) entry which is preliminary data.</text>
</comment>
<protein>
    <submittedName>
        <fullName evidence="2">Uncharacterized protein</fullName>
    </submittedName>
</protein>
<feature type="non-terminal residue" evidence="2">
    <location>
        <position position="1"/>
    </location>
</feature>
<keyword evidence="3" id="KW-1185">Reference proteome</keyword>
<gene>
    <name evidence="2" type="ORF">IRJ41_024801</name>
</gene>
<dbReference type="Proteomes" id="UP001059041">
    <property type="component" value="Unassembled WGS sequence"/>
</dbReference>
<dbReference type="AlphaFoldDB" id="A0A9W7W8S2"/>
<dbReference type="EMBL" id="JAFHDT010000160">
    <property type="protein sequence ID" value="KAI7790335.1"/>
    <property type="molecule type" value="Genomic_DNA"/>
</dbReference>
<evidence type="ECO:0000313" key="2">
    <source>
        <dbReference type="EMBL" id="KAI7790335.1"/>
    </source>
</evidence>
<reference evidence="2" key="1">
    <citation type="submission" date="2021-02" db="EMBL/GenBank/DDBJ databases">
        <title>Comparative genomics reveals that relaxation of natural selection precedes convergent phenotypic evolution of cavefish.</title>
        <authorList>
            <person name="Peng Z."/>
        </authorList>
    </citation>
    <scope>NUCLEOTIDE SEQUENCE</scope>
    <source>
        <tissue evidence="2">Muscle</tissue>
    </source>
</reference>
<accession>A0A9W7W8S2</accession>
<organism evidence="2 3">
    <name type="scientific">Triplophysa rosa</name>
    <name type="common">Cave loach</name>
    <dbReference type="NCBI Taxonomy" id="992332"/>
    <lineage>
        <taxon>Eukaryota</taxon>
        <taxon>Metazoa</taxon>
        <taxon>Chordata</taxon>
        <taxon>Craniata</taxon>
        <taxon>Vertebrata</taxon>
        <taxon>Euteleostomi</taxon>
        <taxon>Actinopterygii</taxon>
        <taxon>Neopterygii</taxon>
        <taxon>Teleostei</taxon>
        <taxon>Ostariophysi</taxon>
        <taxon>Cypriniformes</taxon>
        <taxon>Nemacheilidae</taxon>
        <taxon>Triplophysa</taxon>
    </lineage>
</organism>
<feature type="compositionally biased region" description="Pro residues" evidence="1">
    <location>
        <begin position="89"/>
        <end position="105"/>
    </location>
</feature>